<organism evidence="3 4">
    <name type="scientific">Nocardiopsis dassonvillei (strain ATCC 23218 / DSM 43111 / CIP 107115 / JCM 7437 / KCTC 9190 / NBRC 14626 / NCTC 10488 / NRRL B-5397 / IMRU 509)</name>
    <name type="common">Actinomadura dassonvillei</name>
    <dbReference type="NCBI Taxonomy" id="446468"/>
    <lineage>
        <taxon>Bacteria</taxon>
        <taxon>Bacillati</taxon>
        <taxon>Actinomycetota</taxon>
        <taxon>Actinomycetes</taxon>
        <taxon>Streptosporangiales</taxon>
        <taxon>Nocardiopsidaceae</taxon>
        <taxon>Nocardiopsis</taxon>
    </lineage>
</organism>
<evidence type="ECO:0000256" key="2">
    <source>
        <dbReference type="SAM" id="SignalP"/>
    </source>
</evidence>
<gene>
    <name evidence="3" type="ordered locus">Ndas_4746</name>
</gene>
<sequence>MFNTARTSARTLLVAASTAGFVALGAGIAGADVLGGATDGLALNDLGSQVPAPLTEGVSTPLGELVKVEPGQISAQPDVRRQSAPDQPLGPVAGNAVSTDTPIRAGEENATNVGPLELDTVSETLPLSGTASPVSGDPLSGLLGGTDLLGGLLGGVGGGAGGGTLPLSHASTEQLASGPVSGDPLSTLLGGTDLLEGVGLDTGGSTLPLSHASTEQLASGPVSGDPLSGLLGGGSTGLGGTDLVGGLLGGVGGGAGGGTLPLSHPESSLSLQDTRETVGTGLNQLGSSVERGTHEVGTDLSSLDATLPASGDTLPLAAADTPAGPINGQNTDLTGGAADLVSDLVLSDDVTLPMSAGTSSLPQTVADASADLLPLPGGTLPMAAAPEVSDVADLAVDAVRTTQLDPSGDFVGNDLVGVDGMPDLGQPWVDTSQLNLLPDSIA</sequence>
<evidence type="ECO:0000313" key="3">
    <source>
        <dbReference type="EMBL" id="ADH70132.1"/>
    </source>
</evidence>
<dbReference type="OrthoDB" id="3427155at2"/>
<accession>D7B044</accession>
<evidence type="ECO:0000313" key="4">
    <source>
        <dbReference type="Proteomes" id="UP000002219"/>
    </source>
</evidence>
<feature type="chain" id="PRO_5003092908" evidence="2">
    <location>
        <begin position="32"/>
        <end position="442"/>
    </location>
</feature>
<name>D7B044_NOCDD</name>
<dbReference type="RefSeq" id="WP_013155739.1">
    <property type="nucleotide sequence ID" value="NC_014210.1"/>
</dbReference>
<dbReference type="KEGG" id="nda:Ndas_4746"/>
<reference evidence="3 4" key="1">
    <citation type="journal article" date="2010" name="Stand. Genomic Sci.">
        <title>Complete genome sequence of Nocardiopsis dassonvillei type strain (IMRU 509).</title>
        <authorList>
            <person name="Sun H."/>
            <person name="Lapidus A."/>
            <person name="Nolan M."/>
            <person name="Lucas S."/>
            <person name="Del Rio T.G."/>
            <person name="Tice H."/>
            <person name="Cheng J.F."/>
            <person name="Tapia R."/>
            <person name="Han C."/>
            <person name="Goodwin L."/>
            <person name="Pitluck S."/>
            <person name="Pagani I."/>
            <person name="Ivanova N."/>
            <person name="Mavromatis K."/>
            <person name="Mikhailova N."/>
            <person name="Pati A."/>
            <person name="Chen A."/>
            <person name="Palaniappan K."/>
            <person name="Land M."/>
            <person name="Hauser L."/>
            <person name="Chang Y.J."/>
            <person name="Jeffries C.D."/>
            <person name="Djao O.D."/>
            <person name="Rohde M."/>
            <person name="Sikorski J."/>
            <person name="Goker M."/>
            <person name="Woyke T."/>
            <person name="Bristow J."/>
            <person name="Eisen J.A."/>
            <person name="Markowitz V."/>
            <person name="Hugenholtz P."/>
            <person name="Kyrpides N.C."/>
            <person name="Klenk H.P."/>
        </authorList>
    </citation>
    <scope>NUCLEOTIDE SEQUENCE [LARGE SCALE GENOMIC DNA]</scope>
    <source>
        <strain evidence="4">ATCC 23218 / DSM 43111 / CIP 107115 / JCM 7437 / KCTC 9190 / NBRC 14626 / NCTC 10488 / NRRL B-5397 / IMRU 509</strain>
    </source>
</reference>
<dbReference type="AlphaFoldDB" id="D7B044"/>
<evidence type="ECO:0000256" key="1">
    <source>
        <dbReference type="SAM" id="MobiDB-lite"/>
    </source>
</evidence>
<dbReference type="GeneID" id="91487281"/>
<protein>
    <submittedName>
        <fullName evidence="3">Uncharacterized protein</fullName>
    </submittedName>
</protein>
<dbReference type="EMBL" id="CP002040">
    <property type="protein sequence ID" value="ADH70132.1"/>
    <property type="molecule type" value="Genomic_DNA"/>
</dbReference>
<keyword evidence="2" id="KW-0732">Signal</keyword>
<keyword evidence="4" id="KW-1185">Reference proteome</keyword>
<dbReference type="Proteomes" id="UP000002219">
    <property type="component" value="Chromosome 1"/>
</dbReference>
<feature type="signal peptide" evidence="2">
    <location>
        <begin position="1"/>
        <end position="31"/>
    </location>
</feature>
<dbReference type="HOGENOM" id="CLU_619402_0_0_11"/>
<proteinExistence type="predicted"/>
<feature type="region of interest" description="Disordered" evidence="1">
    <location>
        <begin position="74"/>
        <end position="99"/>
    </location>
</feature>